<feature type="transmembrane region" description="Helical" evidence="1">
    <location>
        <begin position="40"/>
        <end position="61"/>
    </location>
</feature>
<gene>
    <name evidence="2" type="ORF">IWH25_01015</name>
</gene>
<dbReference type="RefSeq" id="WP_203387504.1">
    <property type="nucleotide sequence ID" value="NZ_CP064781.1"/>
</dbReference>
<evidence type="ECO:0000256" key="1">
    <source>
        <dbReference type="SAM" id="Phobius"/>
    </source>
</evidence>
<organism evidence="2 3">
    <name type="scientific">Azospira restricta</name>
    <dbReference type="NCBI Taxonomy" id="404405"/>
    <lineage>
        <taxon>Bacteria</taxon>
        <taxon>Pseudomonadati</taxon>
        <taxon>Pseudomonadota</taxon>
        <taxon>Betaproteobacteria</taxon>
        <taxon>Rhodocyclales</taxon>
        <taxon>Rhodocyclaceae</taxon>
        <taxon>Azospira</taxon>
    </lineage>
</organism>
<dbReference type="Proteomes" id="UP000663444">
    <property type="component" value="Chromosome"/>
</dbReference>
<evidence type="ECO:0000313" key="2">
    <source>
        <dbReference type="EMBL" id="QRJ63973.1"/>
    </source>
</evidence>
<dbReference type="KEGG" id="ares:IWH25_01015"/>
<keyword evidence="3" id="KW-1185">Reference proteome</keyword>
<evidence type="ECO:0000313" key="3">
    <source>
        <dbReference type="Proteomes" id="UP000663444"/>
    </source>
</evidence>
<feature type="transmembrane region" description="Helical" evidence="1">
    <location>
        <begin position="82"/>
        <end position="103"/>
    </location>
</feature>
<dbReference type="AlphaFoldDB" id="A0A974SPC6"/>
<dbReference type="EMBL" id="CP064781">
    <property type="protein sequence ID" value="QRJ63973.1"/>
    <property type="molecule type" value="Genomic_DNA"/>
</dbReference>
<accession>A0A974SPC6</accession>
<keyword evidence="1" id="KW-0812">Transmembrane</keyword>
<keyword evidence="1" id="KW-0472">Membrane</keyword>
<proteinExistence type="predicted"/>
<name>A0A974SPC6_9RHOO</name>
<dbReference type="InterPro" id="IPR011672">
    <property type="entry name" value="DUF1614"/>
</dbReference>
<sequence length="212" mass="21614">MPPLRLLLIFALVLVLLAVVQLGALSIAFDKLGLSPQRAGLLLAVSLLGSLVDLPLFALAGDPGAPPFVDDDGREHRPAERTVVAVNVGGCVVPVAFSAYLFALSPVPPAQVAFAVALMTMFSYSVSALLPGVGVVTPVLVVPIAAAFAGALLDPENRAVLAYIGGTLGVLIGADLMRLKELRGLGEPRVSIGGAGSFDGIFITGILAVLIA</sequence>
<feature type="transmembrane region" description="Helical" evidence="1">
    <location>
        <begin position="190"/>
        <end position="211"/>
    </location>
</feature>
<dbReference type="Pfam" id="PF07758">
    <property type="entry name" value="DUF1614"/>
    <property type="match status" value="1"/>
</dbReference>
<protein>
    <submittedName>
        <fullName evidence="2">DUF1614 domain-containing protein</fullName>
    </submittedName>
</protein>
<reference evidence="2" key="1">
    <citation type="submission" date="2020-11" db="EMBL/GenBank/DDBJ databases">
        <title>Azospira restricta DSM 18626 genome sequence.</title>
        <authorList>
            <person name="Moe W.M."/>
        </authorList>
    </citation>
    <scope>NUCLEOTIDE SEQUENCE</scope>
    <source>
        <strain evidence="2">DSM 18626</strain>
    </source>
</reference>
<feature type="transmembrane region" description="Helical" evidence="1">
    <location>
        <begin position="159"/>
        <end position="178"/>
    </location>
</feature>
<keyword evidence="1" id="KW-1133">Transmembrane helix</keyword>
<feature type="transmembrane region" description="Helical" evidence="1">
    <location>
        <begin position="133"/>
        <end position="153"/>
    </location>
</feature>